<sequence>MAITSWPRVNEDTTDTQYAEFFNSIIGTGVRDTGSLAVSADSSGLNVKVATGFAVVAGTAFLSTAVETLTVPANTGTLARVDTVILQRNFAAAAGQTIRLLIKQGTTIAPSLTQSVTGVYEYPLANITVAPAAATITTANLADRRTYLSERVGIWTTATRPSARVGRVGFNTTTGTLEAHNGSGWVYVETPWASVTGKPSTFPPSTHGHALTDANITGTLPVNQGGTGATTPANARANLEAAAASHSHSWGEVTGKPTTFPPSSHTHSTDQLTSGTLPLGRGGTGATSASTARANIGAAAASHTHDWDEVTGKPSSFPPSAHNHSATQITSGTLPISRGGTGASNASDALEAMGIFVQSSAPGHASGRVWIKTA</sequence>
<proteinExistence type="predicted"/>
<protein>
    <submittedName>
        <fullName evidence="2">Minor tail protein</fullName>
    </submittedName>
</protein>
<dbReference type="Proteomes" id="UP000251585">
    <property type="component" value="Segment"/>
</dbReference>
<feature type="compositionally biased region" description="Low complexity" evidence="1">
    <location>
        <begin position="257"/>
        <end position="266"/>
    </location>
</feature>
<feature type="region of interest" description="Disordered" evidence="1">
    <location>
        <begin position="304"/>
        <end position="342"/>
    </location>
</feature>
<evidence type="ECO:0000313" key="3">
    <source>
        <dbReference type="Proteomes" id="UP000251585"/>
    </source>
</evidence>
<dbReference type="EMBL" id="MH271298">
    <property type="protein sequence ID" value="AWY04856.1"/>
    <property type="molecule type" value="Genomic_DNA"/>
</dbReference>
<organism evidence="2 3">
    <name type="scientific">Microbacterium phage Floof</name>
    <dbReference type="NCBI Taxonomy" id="2201433"/>
    <lineage>
        <taxon>Viruses</taxon>
        <taxon>Duplodnaviria</taxon>
        <taxon>Heunggongvirae</taxon>
        <taxon>Uroviricota</taxon>
        <taxon>Caudoviricetes</taxon>
        <taxon>Casidaviridae</taxon>
        <taxon>Percivalvirus</taxon>
        <taxon>Percivalvirus floof</taxon>
    </lineage>
</organism>
<evidence type="ECO:0000313" key="2">
    <source>
        <dbReference type="EMBL" id="AWY04856.1"/>
    </source>
</evidence>
<accession>A0A2Z4Q4C9</accession>
<evidence type="ECO:0000256" key="1">
    <source>
        <dbReference type="SAM" id="MobiDB-lite"/>
    </source>
</evidence>
<feature type="compositionally biased region" description="Polar residues" evidence="1">
    <location>
        <begin position="322"/>
        <end position="334"/>
    </location>
</feature>
<keyword evidence="3" id="KW-1185">Reference proteome</keyword>
<feature type="region of interest" description="Disordered" evidence="1">
    <location>
        <begin position="247"/>
        <end position="289"/>
    </location>
</feature>
<name>A0A2Z4Q4C9_9CAUD</name>
<gene>
    <name evidence="2" type="primary">19</name>
    <name evidence="2" type="ORF">PBI_FLOOF_19</name>
</gene>
<reference evidence="3" key="1">
    <citation type="submission" date="2018-04" db="EMBL/GenBank/DDBJ databases">
        <authorList>
            <person name="Go L.Y."/>
            <person name="Mitchell J.A."/>
        </authorList>
    </citation>
    <scope>NUCLEOTIDE SEQUENCE [LARGE SCALE GENOMIC DNA]</scope>
</reference>